<dbReference type="NCBIfam" id="TIGR00018">
    <property type="entry name" value="panC"/>
    <property type="match status" value="1"/>
</dbReference>
<dbReference type="InterPro" id="IPR027417">
    <property type="entry name" value="P-loop_NTPase"/>
</dbReference>
<keyword evidence="6" id="KW-0566">Pantothenate biosynthesis</keyword>
<dbReference type="GO" id="GO:0015949">
    <property type="term" value="P:nucleobase-containing small molecule interconversion"/>
    <property type="evidence" value="ECO:0007669"/>
    <property type="project" value="TreeGrafter"/>
</dbReference>
<feature type="domain" description="Cytidylate kinase" evidence="16">
    <location>
        <begin position="296"/>
        <end position="513"/>
    </location>
</feature>
<evidence type="ECO:0000256" key="12">
    <source>
        <dbReference type="ARBA" id="ARBA00047615"/>
    </source>
</evidence>
<evidence type="ECO:0000256" key="6">
    <source>
        <dbReference type="ARBA" id="ARBA00022655"/>
    </source>
</evidence>
<dbReference type="GO" id="GO:0005524">
    <property type="term" value="F:ATP binding"/>
    <property type="evidence" value="ECO:0007669"/>
    <property type="project" value="UniProtKB-KW"/>
</dbReference>
<organism evidence="17">
    <name type="scientific">Symploca sp. SIO1C4</name>
    <dbReference type="NCBI Taxonomy" id="2607765"/>
    <lineage>
        <taxon>Bacteria</taxon>
        <taxon>Bacillati</taxon>
        <taxon>Cyanobacteriota</taxon>
        <taxon>Cyanophyceae</taxon>
        <taxon>Coleofasciculales</taxon>
        <taxon>Coleofasciculaceae</taxon>
        <taxon>Symploca</taxon>
    </lineage>
</organism>
<dbReference type="Gene3D" id="3.30.1300.10">
    <property type="entry name" value="Pantoate-beta-alanine ligase, C-terminal domain"/>
    <property type="match status" value="1"/>
</dbReference>
<evidence type="ECO:0000256" key="5">
    <source>
        <dbReference type="ARBA" id="ARBA00022598"/>
    </source>
</evidence>
<evidence type="ECO:0000256" key="10">
    <source>
        <dbReference type="ARBA" id="ARBA00022840"/>
    </source>
</evidence>
<dbReference type="NCBIfam" id="NF010004">
    <property type="entry name" value="PRK13477.1"/>
    <property type="match status" value="1"/>
</dbReference>
<comment type="caution">
    <text evidence="17">The sequence shown here is derived from an EMBL/GenBank/DDBJ whole genome shotgun (WGS) entry which is preliminary data.</text>
</comment>
<protein>
    <recommendedName>
        <fullName evidence="15">Pantoate--beta-alanine ligase</fullName>
        <ecNumber evidence="15">6.3.2.1</ecNumber>
    </recommendedName>
</protein>
<name>A0A6B3N6Y8_9CYAN</name>
<dbReference type="InterPro" id="IPR003136">
    <property type="entry name" value="Cytidylate_kin"/>
</dbReference>
<dbReference type="Gene3D" id="3.40.50.620">
    <property type="entry name" value="HUPs"/>
    <property type="match status" value="1"/>
</dbReference>
<keyword evidence="7 17" id="KW-0808">Transferase</keyword>
<evidence type="ECO:0000256" key="8">
    <source>
        <dbReference type="ARBA" id="ARBA00022741"/>
    </source>
</evidence>
<evidence type="ECO:0000256" key="13">
    <source>
        <dbReference type="ARBA" id="ARBA00048258"/>
    </source>
</evidence>
<dbReference type="AlphaFoldDB" id="A0A6B3N6Y8"/>
<dbReference type="EMBL" id="JAAHFQ010000093">
    <property type="protein sequence ID" value="NER27343.1"/>
    <property type="molecule type" value="Genomic_DNA"/>
</dbReference>
<keyword evidence="10" id="KW-0067">ATP-binding</keyword>
<dbReference type="GO" id="GO:0015940">
    <property type="term" value="P:pantothenate biosynthetic process"/>
    <property type="evidence" value="ECO:0007669"/>
    <property type="project" value="UniProtKB-UniRule"/>
</dbReference>
<evidence type="ECO:0000256" key="4">
    <source>
        <dbReference type="ARBA" id="ARBA00022490"/>
    </source>
</evidence>
<dbReference type="UniPathway" id="UPA00028">
    <property type="reaction ID" value="UER00005"/>
</dbReference>
<accession>A0A6B3N6Y8</accession>
<keyword evidence="11" id="KW-0511">Multifunctional enzyme</keyword>
<dbReference type="PANTHER" id="PTHR21299:SF1">
    <property type="entry name" value="PANTOATE--BETA-ALANINE LIGASE"/>
    <property type="match status" value="1"/>
</dbReference>
<dbReference type="Gene3D" id="3.40.50.300">
    <property type="entry name" value="P-loop containing nucleotide triphosphate hydrolases"/>
    <property type="match status" value="1"/>
</dbReference>
<dbReference type="InterPro" id="IPR003721">
    <property type="entry name" value="Pantoate_ligase"/>
</dbReference>
<keyword evidence="5 17" id="KW-0436">Ligase</keyword>
<dbReference type="InterPro" id="IPR014729">
    <property type="entry name" value="Rossmann-like_a/b/a_fold"/>
</dbReference>
<dbReference type="GO" id="GO:0036430">
    <property type="term" value="F:CMP kinase activity"/>
    <property type="evidence" value="ECO:0007669"/>
    <property type="project" value="RHEA"/>
</dbReference>
<evidence type="ECO:0000256" key="15">
    <source>
        <dbReference type="NCBIfam" id="TIGR00018"/>
    </source>
</evidence>
<dbReference type="Pfam" id="PF02224">
    <property type="entry name" value="Cytidylate_kin"/>
    <property type="match status" value="1"/>
</dbReference>
<dbReference type="HAMAP" id="MF_00158">
    <property type="entry name" value="PanC"/>
    <property type="match status" value="1"/>
</dbReference>
<keyword evidence="4" id="KW-0963">Cytoplasm</keyword>
<evidence type="ECO:0000256" key="7">
    <source>
        <dbReference type="ARBA" id="ARBA00022679"/>
    </source>
</evidence>
<gene>
    <name evidence="17" type="ORF">F6J89_06825</name>
</gene>
<dbReference type="CDD" id="cd02020">
    <property type="entry name" value="CMPK"/>
    <property type="match status" value="1"/>
</dbReference>
<dbReference type="HAMAP" id="MF_00238">
    <property type="entry name" value="Cytidyl_kinase_type1"/>
    <property type="match status" value="1"/>
</dbReference>
<evidence type="ECO:0000313" key="17">
    <source>
        <dbReference type="EMBL" id="NER27343.1"/>
    </source>
</evidence>
<dbReference type="GO" id="GO:0036431">
    <property type="term" value="F:dCMP kinase activity"/>
    <property type="evidence" value="ECO:0007669"/>
    <property type="project" value="InterPro"/>
</dbReference>
<dbReference type="InterPro" id="IPR042176">
    <property type="entry name" value="Pantoate_ligase_C"/>
</dbReference>
<keyword evidence="9 17" id="KW-0418">Kinase</keyword>
<comment type="pathway">
    <text evidence="1">Cofactor biosynthesis; (R)-pantothenate biosynthesis; (R)-pantothenate from (R)-pantoate and beta-alanine: step 1/1.</text>
</comment>
<evidence type="ECO:0000256" key="11">
    <source>
        <dbReference type="ARBA" id="ARBA00023268"/>
    </source>
</evidence>
<keyword evidence="8" id="KW-0547">Nucleotide-binding</keyword>
<dbReference type="GO" id="GO:0004592">
    <property type="term" value="F:pantoate-beta-alanine ligase activity"/>
    <property type="evidence" value="ECO:0007669"/>
    <property type="project" value="UniProtKB-UniRule"/>
</dbReference>
<comment type="similarity">
    <text evidence="2">Belongs to the pantothenate synthetase family.</text>
</comment>
<dbReference type="SUPFAM" id="SSF52374">
    <property type="entry name" value="Nucleotidylyl transferase"/>
    <property type="match status" value="1"/>
</dbReference>
<evidence type="ECO:0000256" key="9">
    <source>
        <dbReference type="ARBA" id="ARBA00022777"/>
    </source>
</evidence>
<evidence type="ECO:0000256" key="2">
    <source>
        <dbReference type="ARBA" id="ARBA00009256"/>
    </source>
</evidence>
<reference evidence="17" key="1">
    <citation type="submission" date="2019-11" db="EMBL/GenBank/DDBJ databases">
        <title>Genomic insights into an expanded diversity of filamentous marine cyanobacteria reveals the extraordinary biosynthetic potential of Moorea and Okeania.</title>
        <authorList>
            <person name="Ferreira Leao T."/>
            <person name="Wang M."/>
            <person name="Moss N."/>
            <person name="Da Silva R."/>
            <person name="Sanders J."/>
            <person name="Nurk S."/>
            <person name="Gurevich A."/>
            <person name="Humphrey G."/>
            <person name="Reher R."/>
            <person name="Zhu Q."/>
            <person name="Belda-Ferre P."/>
            <person name="Glukhov E."/>
            <person name="Rex R."/>
            <person name="Dorrestein P.C."/>
            <person name="Knight R."/>
            <person name="Pevzner P."/>
            <person name="Gerwick W.H."/>
            <person name="Gerwick L."/>
        </authorList>
    </citation>
    <scope>NUCLEOTIDE SEQUENCE</scope>
    <source>
        <strain evidence="17">SIO1C4</strain>
    </source>
</reference>
<dbReference type="EC" id="6.3.2.1" evidence="15"/>
<dbReference type="SUPFAM" id="SSF52540">
    <property type="entry name" value="P-loop containing nucleoside triphosphate hydrolases"/>
    <property type="match status" value="1"/>
</dbReference>
<dbReference type="Pfam" id="PF02569">
    <property type="entry name" value="Pantoate_ligase"/>
    <property type="match status" value="1"/>
</dbReference>
<dbReference type="PANTHER" id="PTHR21299">
    <property type="entry name" value="CYTIDYLATE KINASE/PANTOATE-BETA-ALANINE LIGASE"/>
    <property type="match status" value="1"/>
</dbReference>
<evidence type="ECO:0000256" key="14">
    <source>
        <dbReference type="ARBA" id="ARBA00048478"/>
    </source>
</evidence>
<evidence type="ECO:0000256" key="1">
    <source>
        <dbReference type="ARBA" id="ARBA00004990"/>
    </source>
</evidence>
<comment type="catalytic activity">
    <reaction evidence="14">
        <text>CMP + ATP = CDP + ADP</text>
        <dbReference type="Rhea" id="RHEA:11600"/>
        <dbReference type="ChEBI" id="CHEBI:30616"/>
        <dbReference type="ChEBI" id="CHEBI:58069"/>
        <dbReference type="ChEBI" id="CHEBI:60377"/>
        <dbReference type="ChEBI" id="CHEBI:456216"/>
        <dbReference type="EC" id="2.7.4.25"/>
    </reaction>
</comment>
<dbReference type="InterPro" id="IPR011994">
    <property type="entry name" value="Cytidylate_kinase_dom"/>
</dbReference>
<sequence>MHLFKTIAGLRCYLQLSYQSKTVSLVPLMGASYAEHISLIQLSRRESEIVVVSIFVNSLLCEPNSDLGQHSYQLDEVYKLCQKLGVNAVFSPTKGEFYGQEQTVALEQSQNLITQVLLPTTMTSVLWSQQQPEYFQNLATIFIKLLNIVQPAKVYFSQKDYQQLAIIRRLVADLNLPVKIVTCPIAREESGLACSSSNEHLTESQKAQAQIIYKSLCRVKQTFQAGERDHHVIIDALKSELTLARELEVKYIELVNPTTLIPIVQVKTSGLLVVAVNLGSTILTDNILLLNRKPIVAIDGPAGAGKSTVTRQVAKTLGLMYLDTGAMYRAVAWRVQQAGIKLTDQPAIAELVSQSQIYLTEDEKSQSGVRVWIDGEEVTKAIRSPEVTAKVSAIAAVPVVRQELVKQQQLWGAKGGIVVEGRDIGTNVFPDAELKIFLTASVAERARRRLQDFKAQKLPSMSLEQLEQEIQQRDFTDSTRAISPLQKAADAIEIETDSLNIAEVTELIVSLYHQRLYTSVEV</sequence>
<comment type="catalytic activity">
    <reaction evidence="12">
        <text>dCMP + ATP = dCDP + ADP</text>
        <dbReference type="Rhea" id="RHEA:25094"/>
        <dbReference type="ChEBI" id="CHEBI:30616"/>
        <dbReference type="ChEBI" id="CHEBI:57566"/>
        <dbReference type="ChEBI" id="CHEBI:58593"/>
        <dbReference type="ChEBI" id="CHEBI:456216"/>
        <dbReference type="EC" id="2.7.4.25"/>
    </reaction>
</comment>
<comment type="similarity">
    <text evidence="3">Belongs to the cytidylate kinase family. Type 1 subfamily.</text>
</comment>
<dbReference type="GO" id="GO:0005829">
    <property type="term" value="C:cytosol"/>
    <property type="evidence" value="ECO:0007669"/>
    <property type="project" value="TreeGrafter"/>
</dbReference>
<dbReference type="NCBIfam" id="TIGR00017">
    <property type="entry name" value="cmk"/>
    <property type="match status" value="1"/>
</dbReference>
<comment type="catalytic activity">
    <reaction evidence="13">
        <text>(R)-pantoate + beta-alanine + ATP = (R)-pantothenate + AMP + diphosphate + H(+)</text>
        <dbReference type="Rhea" id="RHEA:10912"/>
        <dbReference type="ChEBI" id="CHEBI:15378"/>
        <dbReference type="ChEBI" id="CHEBI:15980"/>
        <dbReference type="ChEBI" id="CHEBI:29032"/>
        <dbReference type="ChEBI" id="CHEBI:30616"/>
        <dbReference type="ChEBI" id="CHEBI:33019"/>
        <dbReference type="ChEBI" id="CHEBI:57966"/>
        <dbReference type="ChEBI" id="CHEBI:456215"/>
        <dbReference type="EC" id="6.3.2.1"/>
    </reaction>
</comment>
<evidence type="ECO:0000256" key="3">
    <source>
        <dbReference type="ARBA" id="ARBA00009427"/>
    </source>
</evidence>
<proteinExistence type="inferred from homology"/>
<evidence type="ECO:0000259" key="16">
    <source>
        <dbReference type="Pfam" id="PF02224"/>
    </source>
</evidence>